<feature type="domain" description="K Homology" evidence="4">
    <location>
        <begin position="1060"/>
        <end position="1131"/>
    </location>
</feature>
<feature type="domain" description="K Homology" evidence="4">
    <location>
        <begin position="903"/>
        <end position="975"/>
    </location>
</feature>
<dbReference type="InterPro" id="IPR004088">
    <property type="entry name" value="KH_dom_type_1"/>
</dbReference>
<dbReference type="CDD" id="cd02394">
    <property type="entry name" value="KH-I_Vigilin_rpt6"/>
    <property type="match status" value="1"/>
</dbReference>
<feature type="domain" description="K Homology" evidence="4">
    <location>
        <begin position="979"/>
        <end position="1056"/>
    </location>
</feature>
<reference evidence="5 7" key="1">
    <citation type="journal article" date="2020" name="Stud. Mycol.">
        <title>101 Dothideomycetes genomes: a test case for predicting lifestyles and emergence of pathogens.</title>
        <authorList>
            <person name="Haridas S."/>
            <person name="Albert R."/>
            <person name="Binder M."/>
            <person name="Bloem J."/>
            <person name="Labutti K."/>
            <person name="Salamov A."/>
            <person name="Andreopoulos B."/>
            <person name="Baker S."/>
            <person name="Barry K."/>
            <person name="Bills G."/>
            <person name="Bluhm B."/>
            <person name="Cannon C."/>
            <person name="Castanera R."/>
            <person name="Culley D."/>
            <person name="Daum C."/>
            <person name="Ezra D."/>
            <person name="Gonzalez J."/>
            <person name="Henrissat B."/>
            <person name="Kuo A."/>
            <person name="Liang C."/>
            <person name="Lipzen A."/>
            <person name="Lutzoni F."/>
            <person name="Magnuson J."/>
            <person name="Mondo S."/>
            <person name="Nolan M."/>
            <person name="Ohm R."/>
            <person name="Pangilinan J."/>
            <person name="Park H.-J."/>
            <person name="Ramirez L."/>
            <person name="Alfaro M."/>
            <person name="Sun H."/>
            <person name="Tritt A."/>
            <person name="Yoshinaga Y."/>
            <person name="Zwiers L.-H."/>
            <person name="Turgeon B."/>
            <person name="Goodwin S."/>
            <person name="Spatafora J."/>
            <person name="Crous P."/>
            <person name="Grigoriev I."/>
        </authorList>
    </citation>
    <scope>NUCLEOTIDE SEQUENCE</scope>
    <source>
        <strain evidence="5 7">CBS 304.34</strain>
    </source>
</reference>
<dbReference type="GO" id="GO:0005737">
    <property type="term" value="C:cytoplasm"/>
    <property type="evidence" value="ECO:0007669"/>
    <property type="project" value="TreeGrafter"/>
</dbReference>
<dbReference type="EMBL" id="MU003724">
    <property type="protein sequence ID" value="KAF2802244.1"/>
    <property type="molecule type" value="Genomic_DNA"/>
</dbReference>
<dbReference type="InterPro" id="IPR004087">
    <property type="entry name" value="KH_dom"/>
</dbReference>
<evidence type="ECO:0000256" key="1">
    <source>
        <dbReference type="ARBA" id="ARBA00022737"/>
    </source>
</evidence>
<dbReference type="InterPro" id="IPR054548">
    <property type="entry name" value="SCP160-like_KH"/>
</dbReference>
<feature type="domain" description="K Homology" evidence="4">
    <location>
        <begin position="244"/>
        <end position="322"/>
    </location>
</feature>
<proteinExistence type="predicted"/>
<feature type="compositionally biased region" description="Polar residues" evidence="3">
    <location>
        <begin position="121"/>
        <end position="144"/>
    </location>
</feature>
<dbReference type="SUPFAM" id="SSF54791">
    <property type="entry name" value="Eukaryotic type KH-domain (KH-domain type I)"/>
    <property type="match status" value="7"/>
</dbReference>
<feature type="domain" description="K Homology" evidence="4">
    <location>
        <begin position="744"/>
        <end position="807"/>
    </location>
</feature>
<dbReference type="CDD" id="cd22448">
    <property type="entry name" value="KH-I_ScSCP160_rpt3"/>
    <property type="match status" value="1"/>
</dbReference>
<dbReference type="PANTHER" id="PTHR10627">
    <property type="entry name" value="SCP160"/>
    <property type="match status" value="1"/>
</dbReference>
<dbReference type="OrthoDB" id="10027144at2759"/>
<dbReference type="GO" id="GO:0003729">
    <property type="term" value="F:mRNA binding"/>
    <property type="evidence" value="ECO:0007669"/>
    <property type="project" value="TreeGrafter"/>
</dbReference>
<keyword evidence="2" id="KW-0694">RNA-binding</keyword>
<dbReference type="CDD" id="cd22408">
    <property type="entry name" value="KH-I_Vigilin_rpt4"/>
    <property type="match status" value="1"/>
</dbReference>
<evidence type="ECO:0000313" key="5">
    <source>
        <dbReference type="EMBL" id="KAF2802244.1"/>
    </source>
</evidence>
<dbReference type="Gene3D" id="3.30.1370.10">
    <property type="entry name" value="K Homology domain, type 1"/>
    <property type="match status" value="8"/>
</dbReference>
<evidence type="ECO:0000313" key="7">
    <source>
        <dbReference type="RefSeq" id="XP_033569208.1"/>
    </source>
</evidence>
<sequence length="1339" mass="145895">MASEVAANGSASSPEALTPAQLLAEKHAADESHRPTVEEVIDEEDIVHPPPSLKSQVDGSSETPPVLSEKAAGKQKAKDPEKKPAANVPLNTQSEELFPALGPAKPRGAPVPSAWGKKPASITTNGVNGSANGPTSSNASSRASTPAAGTLGFAPSTAAAHRVNLPGMSLPGKHAESITFAPSQLLPRNQLKKPVNEILRDINRKSKARVEYKQGNGGHIIFEGTGPVEAVRNALKDVANELGSKQSVTVPVPASVRAHIIGRQGSKIQEISKRTGAKIQVPKQEDSPAFADDDDSATIDVLIEGNAVTAEMARQEIETIVNERTSTVNLRLKDIPAEYYPFLAGPHNNLISSLEDGKDIRVQIPHYHTWNTQPPPQGASGQPAFVAQPGLPIQISGERNAAREIQALLEQQVQQLRRDLAISETPVERGRHQFIVGDKGGSLHDFLEATGCTVILPPNSEDSEAIYIVGPPDKIENGVSKLQELASSMQMARADIARQHGNAQAHARNVTRYLKQRQAIEELERQHEASIILPSTEGSTAWEIFARDGKNMLKARNDIMSLISSHPPSRISNMTVDPFYHQFLQQRNAQQIRDDKGVQIVFPDEAEDSSDLILVFEGLEPSADYVLPRGAPSAADVKAYQSALQEAQQLIESLTSSQEEIVSRDVEAPSKFHDKVRRFVDKQQQGLPSDEIPVQVLFGQRRPQEARERSNNGISMRGPNNAVDDLFAQVLAFIEQEEKDELERGYTTTFDFPQKYANFLIGKRGENIRKLKEEFDVDIQVNDGKVELKGPQAKAHAAKAHILALGKRLEDETTHTLKIKPQYHRDLIGPKGAQIHRLQDRYNVRINFPRHNAHDDDAATEGATSQKNYRTQPPDEVTIRGPTRGADGARTELLDLLQFFIDRGYTDSVSVAQSQIPTLIGSGGKEMERLRQETGAQIDVPSRDSIGPSGRADITIKGTKKAVEEAKKLIQERAKVFDNTVSQTIEVDKKHHSALIGRSGGNIRSIVTAAGGPDNARDLARMVRFPRTEDDETTITVEGPKAVVEKIVASIQAQVSSLDSQTVETLDISPEKHRLLIGRGGETRRNLESQFNIQLDIPKQTVTGAARSQVKITGEADAVEKAKEHILELVKSQEGETIHVPSHLHHIISDNGQFFRRLKNDHKVTVDHAGKQPPARPTQSAADGGKARKGVNGASLPLITDDDTSAGAEETYSWELVENNAADPSDDPSATIPWILRGPADSLPKARQILESAIEAASKPSATGYLILPDPRAYRQVVGTSGSTINSLRKKTDTKINVPRDQAQGEAIEITGSTEGVEEARDLILDIIKRSSGNRSRRN</sequence>
<evidence type="ECO:0000313" key="6">
    <source>
        <dbReference type="Proteomes" id="UP000504636"/>
    </source>
</evidence>
<dbReference type="PROSITE" id="PS50084">
    <property type="entry name" value="KH_TYPE_1"/>
    <property type="match status" value="8"/>
</dbReference>
<feature type="domain" description="K Homology" evidence="4">
    <location>
        <begin position="1260"/>
        <end position="1329"/>
    </location>
</feature>
<reference evidence="7" key="2">
    <citation type="submission" date="2020-04" db="EMBL/GenBank/DDBJ databases">
        <authorList>
            <consortium name="NCBI Genome Project"/>
        </authorList>
    </citation>
    <scope>NUCLEOTIDE SEQUENCE</scope>
    <source>
        <strain evidence="7">CBS 304.34</strain>
    </source>
</reference>
<feature type="region of interest" description="Disordered" evidence="3">
    <location>
        <begin position="1166"/>
        <end position="1203"/>
    </location>
</feature>
<dbReference type="SMART" id="SM00322">
    <property type="entry name" value="KH"/>
    <property type="match status" value="10"/>
</dbReference>
<reference evidence="7" key="3">
    <citation type="submission" date="2025-04" db="UniProtKB">
        <authorList>
            <consortium name="RefSeq"/>
        </authorList>
    </citation>
    <scope>IDENTIFICATION</scope>
    <source>
        <strain evidence="7">CBS 304.34</strain>
    </source>
</reference>
<protein>
    <recommendedName>
        <fullName evidence="4">K Homology domain-containing protein</fullName>
    </recommendedName>
</protein>
<feature type="domain" description="K Homology" evidence="4">
    <location>
        <begin position="811"/>
        <end position="898"/>
    </location>
</feature>
<name>A0A6A6Y2L2_9PEZI</name>
<feature type="domain" description="K Homology" evidence="4">
    <location>
        <begin position="1132"/>
        <end position="1255"/>
    </location>
</feature>
<dbReference type="PANTHER" id="PTHR10627:SF31">
    <property type="entry name" value="DODECA-SATELLITE-BINDING PROTEIN 1, ISOFORM A"/>
    <property type="match status" value="1"/>
</dbReference>
<keyword evidence="6" id="KW-1185">Reference proteome</keyword>
<dbReference type="InterPro" id="IPR036612">
    <property type="entry name" value="KH_dom_type_1_sf"/>
</dbReference>
<feature type="region of interest" description="Disordered" evidence="3">
    <location>
        <begin position="1"/>
        <end position="152"/>
    </location>
</feature>
<evidence type="ECO:0000256" key="3">
    <source>
        <dbReference type="SAM" id="MobiDB-lite"/>
    </source>
</evidence>
<dbReference type="GeneID" id="54469521"/>
<feature type="compositionally biased region" description="Polar residues" evidence="3">
    <location>
        <begin position="53"/>
        <end position="63"/>
    </location>
</feature>
<dbReference type="Pfam" id="PF22952">
    <property type="entry name" value="KH_11"/>
    <property type="match status" value="1"/>
</dbReference>
<feature type="domain" description="K Homology" evidence="4">
    <location>
        <begin position="419"/>
        <end position="487"/>
    </location>
</feature>
<feature type="compositionally biased region" description="Polar residues" evidence="3">
    <location>
        <begin position="862"/>
        <end position="871"/>
    </location>
</feature>
<feature type="domain" description="K Homology" evidence="4">
    <location>
        <begin position="326"/>
        <end position="414"/>
    </location>
</feature>
<evidence type="ECO:0000259" key="4">
    <source>
        <dbReference type="SMART" id="SM00322"/>
    </source>
</evidence>
<organism evidence="5">
    <name type="scientific">Mytilinidion resinicola</name>
    <dbReference type="NCBI Taxonomy" id="574789"/>
    <lineage>
        <taxon>Eukaryota</taxon>
        <taxon>Fungi</taxon>
        <taxon>Dikarya</taxon>
        <taxon>Ascomycota</taxon>
        <taxon>Pezizomycotina</taxon>
        <taxon>Dothideomycetes</taxon>
        <taxon>Pleosporomycetidae</taxon>
        <taxon>Mytilinidiales</taxon>
        <taxon>Mytilinidiaceae</taxon>
        <taxon>Mytilinidion</taxon>
    </lineage>
</organism>
<feature type="compositionally biased region" description="Basic and acidic residues" evidence="3">
    <location>
        <begin position="24"/>
        <end position="37"/>
    </location>
</feature>
<accession>A0A6A6Y2L2</accession>
<keyword evidence="1" id="KW-0677">Repeat</keyword>
<evidence type="ECO:0000256" key="2">
    <source>
        <dbReference type="PROSITE-ProRule" id="PRU00117"/>
    </source>
</evidence>
<feature type="region of interest" description="Disordered" evidence="3">
    <location>
        <begin position="852"/>
        <end position="884"/>
    </location>
</feature>
<dbReference type="CDD" id="cd00105">
    <property type="entry name" value="KH-I"/>
    <property type="match status" value="1"/>
</dbReference>
<dbReference type="Pfam" id="PF00013">
    <property type="entry name" value="KH_1"/>
    <property type="match status" value="7"/>
</dbReference>
<gene>
    <name evidence="5 7" type="ORF">BDZ99DRAFT_576946</name>
</gene>
<dbReference type="Proteomes" id="UP000504636">
    <property type="component" value="Unplaced"/>
</dbReference>
<dbReference type="RefSeq" id="XP_033569208.1">
    <property type="nucleotide sequence ID" value="XM_033728628.1"/>
</dbReference>